<evidence type="ECO:0000313" key="2">
    <source>
        <dbReference type="Proteomes" id="UP000317043"/>
    </source>
</evidence>
<gene>
    <name evidence="1" type="ORF">FB566_3682</name>
</gene>
<sequence>MKPSESSRPPGSGYWSDATVFLWSWLRSPGSTGAVLPSSQYLASAMARVLTSYDAPTVAELGPGTGALTTGVQRVLNGTGRHIAVELNGGFATRLAERFPQVEVINDSAAELERLLKDRGLERIEAVVSGLPFAAFPVGLQRDVLDAVTASLDPETGVFTTFNYVGAYSMPAARRFRVLLRQRFSDVTISRPVLRNIPPAYVLTARGVRTLD</sequence>
<dbReference type="Gene3D" id="3.40.50.150">
    <property type="entry name" value="Vaccinia Virus protein VP39"/>
    <property type="match status" value="1"/>
</dbReference>
<dbReference type="SUPFAM" id="SSF53335">
    <property type="entry name" value="S-adenosyl-L-methionine-dependent methyltransferases"/>
    <property type="match status" value="1"/>
</dbReference>
<protein>
    <submittedName>
        <fullName evidence="1">Phospholipid N-methyltransferase</fullName>
    </submittedName>
</protein>
<dbReference type="InParanoid" id="A0A543AZT9"/>
<reference evidence="1 2" key="1">
    <citation type="submission" date="2019-06" db="EMBL/GenBank/DDBJ databases">
        <title>Sequencing the genomes of 1000 actinobacteria strains.</title>
        <authorList>
            <person name="Klenk H.-P."/>
        </authorList>
    </citation>
    <scope>NUCLEOTIDE SEQUENCE [LARGE SCALE GENOMIC DNA]</scope>
    <source>
        <strain evidence="1 2">DSM 45928</strain>
    </source>
</reference>
<keyword evidence="1" id="KW-0808">Transferase</keyword>
<dbReference type="GO" id="GO:0032259">
    <property type="term" value="P:methylation"/>
    <property type="evidence" value="ECO:0007669"/>
    <property type="project" value="UniProtKB-KW"/>
</dbReference>
<evidence type="ECO:0000313" key="1">
    <source>
        <dbReference type="EMBL" id="TQL78105.1"/>
    </source>
</evidence>
<comment type="caution">
    <text evidence="1">The sequence shown here is derived from an EMBL/GenBank/DDBJ whole genome shotgun (WGS) entry which is preliminary data.</text>
</comment>
<dbReference type="InterPro" id="IPR029063">
    <property type="entry name" value="SAM-dependent_MTases_sf"/>
</dbReference>
<name>A0A543AZT9_9ACTN</name>
<dbReference type="AlphaFoldDB" id="A0A543AZT9"/>
<proteinExistence type="predicted"/>
<keyword evidence="1" id="KW-0489">Methyltransferase</keyword>
<organism evidence="1 2">
    <name type="scientific">Stackebrandtia endophytica</name>
    <dbReference type="NCBI Taxonomy" id="1496996"/>
    <lineage>
        <taxon>Bacteria</taxon>
        <taxon>Bacillati</taxon>
        <taxon>Actinomycetota</taxon>
        <taxon>Actinomycetes</taxon>
        <taxon>Glycomycetales</taxon>
        <taxon>Glycomycetaceae</taxon>
        <taxon>Stackebrandtia</taxon>
    </lineage>
</organism>
<dbReference type="RefSeq" id="WP_211347752.1">
    <property type="nucleotide sequence ID" value="NZ_JBHTGS010000001.1"/>
</dbReference>
<accession>A0A543AZT9</accession>
<keyword evidence="2" id="KW-1185">Reference proteome</keyword>
<dbReference type="Proteomes" id="UP000317043">
    <property type="component" value="Unassembled WGS sequence"/>
</dbReference>
<dbReference type="GO" id="GO:0008168">
    <property type="term" value="F:methyltransferase activity"/>
    <property type="evidence" value="ECO:0007669"/>
    <property type="project" value="UniProtKB-KW"/>
</dbReference>
<dbReference type="EMBL" id="VFOW01000001">
    <property type="protein sequence ID" value="TQL78105.1"/>
    <property type="molecule type" value="Genomic_DNA"/>
</dbReference>